<keyword evidence="1" id="KW-0812">Transmembrane</keyword>
<dbReference type="PANTHER" id="PTHR33829:SF1">
    <property type="entry name" value="TRANSMEMBRANE PROTEIN"/>
    <property type="match status" value="1"/>
</dbReference>
<dbReference type="Proteomes" id="UP001327560">
    <property type="component" value="Chromosome 4"/>
</dbReference>
<dbReference type="InterPro" id="IPR056635">
    <property type="entry name" value="DUF7733"/>
</dbReference>
<keyword evidence="4" id="KW-1185">Reference proteome</keyword>
<proteinExistence type="predicted"/>
<feature type="transmembrane region" description="Helical" evidence="1">
    <location>
        <begin position="82"/>
        <end position="101"/>
    </location>
</feature>
<sequence>MSDGGGDTNSLTQPPRRRLSFRHINALAIAAVLAASGVVPAADLAFVPLSFVYLHLFSVVAFPQLHPAPDPRVFSARDLRLLGAYVSASGVVSLLLPLAHITDCVLAGDKDGVRVAAPHVFLLNAQIFLEGVIFSWGYSLPVFAFVPIFYNTRRLFTIFDWVAREGGRAKDGHAAARQVLAGRALAVANLCFWGFNLFGFLLPVYLPRVFKRYYSGHNNTTKAKDKSTTR</sequence>
<evidence type="ECO:0000259" key="2">
    <source>
        <dbReference type="Pfam" id="PF24867"/>
    </source>
</evidence>
<name>A0AAQ3KDH7_9LILI</name>
<feature type="domain" description="DUF7733" evidence="2">
    <location>
        <begin position="19"/>
        <end position="214"/>
    </location>
</feature>
<keyword evidence="1" id="KW-0472">Membrane</keyword>
<dbReference type="Pfam" id="PF24867">
    <property type="entry name" value="DUF7733"/>
    <property type="match status" value="1"/>
</dbReference>
<dbReference type="PANTHER" id="PTHR33829">
    <property type="entry name" value="OSJNBA0044M19.10 PROTEIN"/>
    <property type="match status" value="1"/>
</dbReference>
<accession>A0AAQ3KDH7</accession>
<organism evidence="3 4">
    <name type="scientific">Canna indica</name>
    <name type="common">Indian-shot</name>
    <dbReference type="NCBI Taxonomy" id="4628"/>
    <lineage>
        <taxon>Eukaryota</taxon>
        <taxon>Viridiplantae</taxon>
        <taxon>Streptophyta</taxon>
        <taxon>Embryophyta</taxon>
        <taxon>Tracheophyta</taxon>
        <taxon>Spermatophyta</taxon>
        <taxon>Magnoliopsida</taxon>
        <taxon>Liliopsida</taxon>
        <taxon>Zingiberales</taxon>
        <taxon>Cannaceae</taxon>
        <taxon>Canna</taxon>
    </lineage>
</organism>
<feature type="transmembrane region" description="Helical" evidence="1">
    <location>
        <begin position="184"/>
        <end position="206"/>
    </location>
</feature>
<feature type="transmembrane region" description="Helical" evidence="1">
    <location>
        <begin position="45"/>
        <end position="62"/>
    </location>
</feature>
<evidence type="ECO:0000313" key="3">
    <source>
        <dbReference type="EMBL" id="WOL06079.1"/>
    </source>
</evidence>
<protein>
    <recommendedName>
        <fullName evidence="2">DUF7733 domain-containing protein</fullName>
    </recommendedName>
</protein>
<gene>
    <name evidence="3" type="ORF">Cni_G14811</name>
</gene>
<evidence type="ECO:0000313" key="4">
    <source>
        <dbReference type="Proteomes" id="UP001327560"/>
    </source>
</evidence>
<dbReference type="AlphaFoldDB" id="A0AAQ3KDH7"/>
<keyword evidence="1" id="KW-1133">Transmembrane helix</keyword>
<feature type="transmembrane region" description="Helical" evidence="1">
    <location>
        <begin position="121"/>
        <end position="150"/>
    </location>
</feature>
<dbReference type="EMBL" id="CP136893">
    <property type="protein sequence ID" value="WOL06079.1"/>
    <property type="molecule type" value="Genomic_DNA"/>
</dbReference>
<reference evidence="3 4" key="1">
    <citation type="submission" date="2023-10" db="EMBL/GenBank/DDBJ databases">
        <title>Chromosome-scale genome assembly provides insights into flower coloration mechanisms of Canna indica.</title>
        <authorList>
            <person name="Li C."/>
        </authorList>
    </citation>
    <scope>NUCLEOTIDE SEQUENCE [LARGE SCALE GENOMIC DNA]</scope>
    <source>
        <tissue evidence="3">Flower</tissue>
    </source>
</reference>
<feature type="transmembrane region" description="Helical" evidence="1">
    <location>
        <begin position="21"/>
        <end position="39"/>
    </location>
</feature>
<evidence type="ECO:0000256" key="1">
    <source>
        <dbReference type="SAM" id="Phobius"/>
    </source>
</evidence>